<keyword evidence="2" id="KW-0430">Lectin</keyword>
<protein>
    <submittedName>
        <fullName evidence="2 4">C-type lectin-like domain and C-type lectin fold domain-containing protein</fullName>
    </submittedName>
</protein>
<evidence type="ECO:0000313" key="5">
    <source>
        <dbReference type="WormBase" id="SRAE_0000036500"/>
    </source>
</evidence>
<dbReference type="WBParaSite" id="SRAE_0000036500.1">
    <property type="protein sequence ID" value="SRAE_0000036500.1"/>
    <property type="gene ID" value="WBGene00256108"/>
</dbReference>
<dbReference type="Proteomes" id="UP000035682">
    <property type="component" value="Unplaced"/>
</dbReference>
<proteinExistence type="predicted"/>
<evidence type="ECO:0000313" key="2">
    <source>
        <dbReference type="EMBL" id="CEF61238.1"/>
    </source>
</evidence>
<keyword evidence="3" id="KW-1185">Reference proteome</keyword>
<dbReference type="Pfam" id="PF00059">
    <property type="entry name" value="Lectin_C"/>
    <property type="match status" value="1"/>
</dbReference>
<evidence type="ECO:0000313" key="3">
    <source>
        <dbReference type="Proteomes" id="UP000035682"/>
    </source>
</evidence>
<accession>A0A090MSK5</accession>
<dbReference type="AlphaFoldDB" id="A0A090MSK5"/>
<dbReference type="EMBL" id="LN609406">
    <property type="protein sequence ID" value="CEF61238.1"/>
    <property type="molecule type" value="Genomic_DNA"/>
</dbReference>
<reference evidence="3" key="1">
    <citation type="submission" date="2014-09" db="EMBL/GenBank/DDBJ databases">
        <authorList>
            <person name="Martin A.A."/>
        </authorList>
    </citation>
    <scope>NUCLEOTIDE SEQUENCE</scope>
    <source>
        <strain evidence="3">ED321</strain>
    </source>
</reference>
<dbReference type="Gene3D" id="3.10.100.10">
    <property type="entry name" value="Mannose-Binding Protein A, subunit A"/>
    <property type="match status" value="1"/>
</dbReference>
<dbReference type="InterPro" id="IPR001304">
    <property type="entry name" value="C-type_lectin-like"/>
</dbReference>
<sequence>MINIKNNHKIGDKSTKNILLSNHSNKCFHENEFNLPSNNKCYKLIRSNKSNDNKINICEDGKRYIFEMKNVENLNILKSINKEFINNSYIDVGVRCDLEKVCRYKSSDDIIDEEIKKLIPYISENCILLYNTESKVLECKEEFSIKDNYSYLCQRDTFLDTKSCSSDKKIRKTDNFCYNKEKINSNFSNDASKNLCNDMEMQLPILEALKSIDVGKTFSKEMDKPLWVNMHCQDNDILICKWNNDYVVDLNNYFSHNSIQKKNKDENCVYIDNKSKGLHFSNCSSLLGVFCQSYN</sequence>
<dbReference type="InterPro" id="IPR016186">
    <property type="entry name" value="C-type_lectin-like/link_sf"/>
</dbReference>
<feature type="domain" description="C-type lectin" evidence="1">
    <location>
        <begin position="190"/>
        <end position="292"/>
    </location>
</feature>
<gene>
    <name evidence="2 4 5" type="ORF">SRAE_0000036500</name>
</gene>
<dbReference type="GO" id="GO:0030246">
    <property type="term" value="F:carbohydrate binding"/>
    <property type="evidence" value="ECO:0007669"/>
    <property type="project" value="UniProtKB-KW"/>
</dbReference>
<evidence type="ECO:0000313" key="4">
    <source>
        <dbReference type="WBParaSite" id="SRAE_0000036500.1"/>
    </source>
</evidence>
<name>A0A090MSK5_STRRB</name>
<evidence type="ECO:0000259" key="1">
    <source>
        <dbReference type="Pfam" id="PF00059"/>
    </source>
</evidence>
<dbReference type="CTD" id="36373606"/>
<organism evidence="2">
    <name type="scientific">Strongyloides ratti</name>
    <name type="common">Parasitic roundworm</name>
    <dbReference type="NCBI Taxonomy" id="34506"/>
    <lineage>
        <taxon>Eukaryota</taxon>
        <taxon>Metazoa</taxon>
        <taxon>Ecdysozoa</taxon>
        <taxon>Nematoda</taxon>
        <taxon>Chromadorea</taxon>
        <taxon>Rhabditida</taxon>
        <taxon>Tylenchina</taxon>
        <taxon>Panagrolaimomorpha</taxon>
        <taxon>Strongyloidoidea</taxon>
        <taxon>Strongyloididae</taxon>
        <taxon>Strongyloides</taxon>
    </lineage>
</organism>
<dbReference type="InterPro" id="IPR016187">
    <property type="entry name" value="CTDL_fold"/>
</dbReference>
<dbReference type="WormBase" id="SRAE_0000036500">
    <property type="protein sequence ID" value="SRP02761"/>
    <property type="gene ID" value="WBGene00256108"/>
</dbReference>
<dbReference type="GeneID" id="36373606"/>
<reference evidence="2" key="2">
    <citation type="submission" date="2014-09" db="EMBL/GenBank/DDBJ databases">
        <authorList>
            <person name="Aslett A.Martin."/>
        </authorList>
    </citation>
    <scope>NUCLEOTIDE SEQUENCE</scope>
    <source>
        <strain evidence="2">ED321 Heterogonic</strain>
    </source>
</reference>
<dbReference type="RefSeq" id="XP_024500447.1">
    <property type="nucleotide sequence ID" value="XM_024646245.1"/>
</dbReference>
<reference evidence="4" key="3">
    <citation type="submission" date="2020-12" db="UniProtKB">
        <authorList>
            <consortium name="WormBaseParasite"/>
        </authorList>
    </citation>
    <scope>IDENTIFICATION</scope>
</reference>
<dbReference type="SUPFAM" id="SSF56436">
    <property type="entry name" value="C-type lectin-like"/>
    <property type="match status" value="1"/>
</dbReference>